<dbReference type="PANTHER" id="PTHR43775:SF37">
    <property type="entry name" value="SI:DKEY-61P9.11"/>
    <property type="match status" value="1"/>
</dbReference>
<evidence type="ECO:0000259" key="10">
    <source>
        <dbReference type="PROSITE" id="PS52004"/>
    </source>
</evidence>
<comment type="function">
    <text evidence="8">Involved in production of the polyketide antibiotic thailandamide.</text>
</comment>
<keyword evidence="5" id="KW-0597">Phosphoprotein</keyword>
<dbReference type="InterPro" id="IPR020806">
    <property type="entry name" value="PKS_PP-bd"/>
</dbReference>
<evidence type="ECO:0000256" key="7">
    <source>
        <dbReference type="ARBA" id="ARBA00022737"/>
    </source>
</evidence>
<comment type="caution">
    <text evidence="11">The sequence shown here is derived from an EMBL/GenBank/DDBJ whole genome shotgun (WGS) entry which is preliminary data.</text>
</comment>
<dbReference type="Proteomes" id="UP001152467">
    <property type="component" value="Unassembled WGS sequence"/>
</dbReference>
<dbReference type="GO" id="GO:0004312">
    <property type="term" value="F:fatty acid synthase activity"/>
    <property type="evidence" value="ECO:0007669"/>
    <property type="project" value="TreeGrafter"/>
</dbReference>
<evidence type="ECO:0000256" key="1">
    <source>
        <dbReference type="ARBA" id="ARBA00004496"/>
    </source>
</evidence>
<keyword evidence="3" id="KW-0596">Phosphopantetheine</keyword>
<dbReference type="Gene3D" id="3.40.47.10">
    <property type="match status" value="1"/>
</dbReference>
<evidence type="ECO:0000256" key="6">
    <source>
        <dbReference type="ARBA" id="ARBA00022679"/>
    </source>
</evidence>
<dbReference type="SMART" id="SM01294">
    <property type="entry name" value="PKS_PP_betabranch"/>
    <property type="match status" value="1"/>
</dbReference>
<dbReference type="InterPro" id="IPR009081">
    <property type="entry name" value="PP-bd_ACP"/>
</dbReference>
<dbReference type="GO" id="GO:0006633">
    <property type="term" value="P:fatty acid biosynthetic process"/>
    <property type="evidence" value="ECO:0007669"/>
    <property type="project" value="TreeGrafter"/>
</dbReference>
<dbReference type="Pfam" id="PF00550">
    <property type="entry name" value="PP-binding"/>
    <property type="match status" value="1"/>
</dbReference>
<dbReference type="InterPro" id="IPR006162">
    <property type="entry name" value="Ppantetheine_attach_site"/>
</dbReference>
<dbReference type="InterPro" id="IPR020841">
    <property type="entry name" value="PKS_Beta-ketoAc_synthase_dom"/>
</dbReference>
<evidence type="ECO:0000256" key="8">
    <source>
        <dbReference type="ARBA" id="ARBA00054155"/>
    </source>
</evidence>
<dbReference type="Gene3D" id="1.10.1200.10">
    <property type="entry name" value="ACP-like"/>
    <property type="match status" value="1"/>
</dbReference>
<keyword evidence="6" id="KW-0808">Transferase</keyword>
<feature type="domain" description="Ketosynthase family 3 (KS3)" evidence="10">
    <location>
        <begin position="197"/>
        <end position="622"/>
    </location>
</feature>
<dbReference type="InterPro" id="IPR014030">
    <property type="entry name" value="Ketoacyl_synth_N"/>
</dbReference>
<reference evidence="11" key="1">
    <citation type="submission" date="2022-07" db="EMBL/GenBank/DDBJ databases">
        <authorList>
            <person name="Criscuolo A."/>
        </authorList>
    </citation>
    <scope>NUCLEOTIDE SEQUENCE</scope>
    <source>
        <strain evidence="11">CIP111854</strain>
    </source>
</reference>
<dbReference type="Gene3D" id="1.10.1240.100">
    <property type="match status" value="1"/>
</dbReference>
<accession>A0A9W4R5F6</accession>
<dbReference type="Gene3D" id="3.40.50.720">
    <property type="entry name" value="NAD(P)-binding Rossmann-like Domain"/>
    <property type="match status" value="1"/>
</dbReference>
<dbReference type="SMART" id="SM00823">
    <property type="entry name" value="PKS_PP"/>
    <property type="match status" value="1"/>
</dbReference>
<gene>
    <name evidence="11" type="primary">pksL</name>
    <name evidence="11" type="ORF">PSECIP111854_04097</name>
</gene>
<dbReference type="InterPro" id="IPR036736">
    <property type="entry name" value="ACP-like_sf"/>
</dbReference>
<dbReference type="InterPro" id="IPR050091">
    <property type="entry name" value="PKS_NRPS_Biosynth_Enz"/>
</dbReference>
<proteinExistence type="predicted"/>
<evidence type="ECO:0000256" key="3">
    <source>
        <dbReference type="ARBA" id="ARBA00022450"/>
    </source>
</evidence>
<dbReference type="SMART" id="SM00825">
    <property type="entry name" value="PKS_KS"/>
    <property type="match status" value="1"/>
</dbReference>
<dbReference type="PROSITE" id="PS00012">
    <property type="entry name" value="PHOSPHOPANTETHEINE"/>
    <property type="match status" value="1"/>
</dbReference>
<evidence type="ECO:0000256" key="4">
    <source>
        <dbReference type="ARBA" id="ARBA00022490"/>
    </source>
</evidence>
<name>A0A9W4R5F6_9GAMM</name>
<dbReference type="InterPro" id="IPR016039">
    <property type="entry name" value="Thiolase-like"/>
</dbReference>
<keyword evidence="7" id="KW-0677">Repeat</keyword>
<sequence>MAWPLWQAGGMQVDEGGLAALERQGLAAMPTELGLDCFYRALNSSQSQLAVLYSQQTVAQDIINKVVGIAQETTLQKLPFVLNKAVVEQYLKQVFSDALLIPAQTIKLDAGFEKFGIDSVMVLKLTGELEKRFGSLSKTLLFEYQTIVQLSEYFIKYHAHQLAQVLGGNTNITASDNTDAIDLPKAQFESRAAEKLDDVVAVIGLAGKYPGANNTIEFWSNLENGVDSVGDIPASRWDNSPFYDSSRSEIGKIYSNAGGFIEGVYNFDSLFFKMSPREAEVLDPQERLFLQTAYHTLEDAGYTSQILADSTVGVYVGVMYEEYILYGRANTLGQSVATTGNPASIANRVSHYFNFNGPSIALDTMCSSSLTTVHMAAKAIRNGECELALAGGVNISIHPNKYILLSQSQFIARDGKCKSFAAGGEGYVPGEGVGAVLLKSLKQAQIDGDNIYATILGSAINHGGKTHGYTVPNPKAQAQVISDAIKEAGIDACTITYLEAHGTGTSLGDPIEIRGLCEAFGTPDKQFCAIGSVKSNIGHCESAAGIAALTKVLLQLKHKKIAPSLHSEQLNPNIDFINSPFKVAQRLLPWTPLYEGRQVIPRRAGVSSFGAGGANAHLIVEEYSKPANESVIHKGTPEHSHMIVLSAVDKPKLSELLGLFLQQLSSFAVSDELQVQNVLRNIAYTLQVGRVAMVERIGFIVDTVQQLRADIKRYLTGDEHVAITGNTEHELGGSTMPSSDSGLLAMLQEQAYDQIVMHWCQGVETNWQVLYDNGEIAAKRVSLQLYPFENEQHCIKTVADCDKNNNKKDSNNKIISNALSFEDVLDQLLEDVSAGKITANTASKMMNGNQRHDISGN</sequence>
<evidence type="ECO:0000313" key="12">
    <source>
        <dbReference type="Proteomes" id="UP001152467"/>
    </source>
</evidence>
<dbReference type="Pfam" id="PF22336">
    <property type="entry name" value="RhiE-like_linker"/>
    <property type="match status" value="1"/>
</dbReference>
<evidence type="ECO:0000313" key="11">
    <source>
        <dbReference type="EMBL" id="CAH9067402.1"/>
    </source>
</evidence>
<keyword evidence="12" id="KW-1185">Reference proteome</keyword>
<dbReference type="PANTHER" id="PTHR43775">
    <property type="entry name" value="FATTY ACID SYNTHASE"/>
    <property type="match status" value="1"/>
</dbReference>
<dbReference type="FunFam" id="3.40.47.10:FF:000019">
    <property type="entry name" value="Polyketide synthase type I"/>
    <property type="match status" value="1"/>
</dbReference>
<dbReference type="Pfam" id="PF02801">
    <property type="entry name" value="Ketoacyl-synt_C"/>
    <property type="match status" value="1"/>
</dbReference>
<feature type="domain" description="Carrier" evidence="9">
    <location>
        <begin position="82"/>
        <end position="158"/>
    </location>
</feature>
<dbReference type="PROSITE" id="PS50075">
    <property type="entry name" value="CARRIER"/>
    <property type="match status" value="1"/>
</dbReference>
<dbReference type="CDD" id="cd00833">
    <property type="entry name" value="PKS"/>
    <property type="match status" value="1"/>
</dbReference>
<evidence type="ECO:0000259" key="9">
    <source>
        <dbReference type="PROSITE" id="PS50075"/>
    </source>
</evidence>
<dbReference type="GO" id="GO:0005886">
    <property type="term" value="C:plasma membrane"/>
    <property type="evidence" value="ECO:0007669"/>
    <property type="project" value="TreeGrafter"/>
</dbReference>
<evidence type="ECO:0000256" key="5">
    <source>
        <dbReference type="ARBA" id="ARBA00022553"/>
    </source>
</evidence>
<dbReference type="SUPFAM" id="SSF53901">
    <property type="entry name" value="Thiolase-like"/>
    <property type="match status" value="1"/>
</dbReference>
<dbReference type="AlphaFoldDB" id="A0A9W4R5F6"/>
<dbReference type="EMBL" id="CAMAPC010000034">
    <property type="protein sequence ID" value="CAH9067402.1"/>
    <property type="molecule type" value="Genomic_DNA"/>
</dbReference>
<dbReference type="Pfam" id="PF00109">
    <property type="entry name" value="ketoacyl-synt"/>
    <property type="match status" value="1"/>
</dbReference>
<dbReference type="GO" id="GO:0071770">
    <property type="term" value="P:DIM/DIP cell wall layer assembly"/>
    <property type="evidence" value="ECO:0007669"/>
    <property type="project" value="TreeGrafter"/>
</dbReference>
<dbReference type="InterPro" id="IPR014031">
    <property type="entry name" value="Ketoacyl_synth_C"/>
</dbReference>
<organism evidence="11 12">
    <name type="scientific">Pseudoalteromonas holothuriae</name>
    <dbReference type="NCBI Taxonomy" id="2963714"/>
    <lineage>
        <taxon>Bacteria</taxon>
        <taxon>Pseudomonadati</taxon>
        <taxon>Pseudomonadota</taxon>
        <taxon>Gammaproteobacteria</taxon>
        <taxon>Alteromonadales</taxon>
        <taxon>Pseudoalteromonadaceae</taxon>
        <taxon>Pseudoalteromonas</taxon>
    </lineage>
</organism>
<dbReference type="PROSITE" id="PS52004">
    <property type="entry name" value="KS3_2"/>
    <property type="match status" value="1"/>
</dbReference>
<protein>
    <submittedName>
        <fullName evidence="11">Polyketide synthase PksL</fullName>
    </submittedName>
</protein>
<keyword evidence="4" id="KW-0963">Cytoplasm</keyword>
<dbReference type="SUPFAM" id="SSF47336">
    <property type="entry name" value="ACP-like"/>
    <property type="match status" value="1"/>
</dbReference>
<dbReference type="GO" id="GO:0005737">
    <property type="term" value="C:cytoplasm"/>
    <property type="evidence" value="ECO:0007669"/>
    <property type="project" value="UniProtKB-SubCell"/>
</dbReference>
<dbReference type="InterPro" id="IPR054514">
    <property type="entry name" value="RhiE-like_linker"/>
</dbReference>
<comment type="pathway">
    <text evidence="2">Antibiotic biosynthesis.</text>
</comment>
<comment type="subcellular location">
    <subcellularLocation>
        <location evidence="1">Cytoplasm</location>
    </subcellularLocation>
</comment>
<evidence type="ECO:0000256" key="2">
    <source>
        <dbReference type="ARBA" id="ARBA00004792"/>
    </source>
</evidence>
<dbReference type="GO" id="GO:0031177">
    <property type="term" value="F:phosphopantetheine binding"/>
    <property type="evidence" value="ECO:0007669"/>
    <property type="project" value="InterPro"/>
</dbReference>